<dbReference type="SMART" id="SM00355">
    <property type="entry name" value="ZnF_C2H2"/>
    <property type="match status" value="4"/>
</dbReference>
<dbReference type="PANTHER" id="PTHR24406">
    <property type="entry name" value="TRANSCRIPTIONAL REPRESSOR CTCFL-RELATED"/>
    <property type="match status" value="1"/>
</dbReference>
<gene>
    <name evidence="6" type="ORF">LCGC14_1455050</name>
</gene>
<proteinExistence type="predicted"/>
<dbReference type="AlphaFoldDB" id="A0A0F9MIL1"/>
<evidence type="ECO:0000313" key="6">
    <source>
        <dbReference type="EMBL" id="KKM69017.1"/>
    </source>
</evidence>
<accession>A0A0F9MIL1</accession>
<keyword evidence="3" id="KW-0863">Zinc-finger</keyword>
<name>A0A0F9MIL1_9ZZZZ</name>
<feature type="domain" description="C2H2-type" evidence="5">
    <location>
        <begin position="426"/>
        <end position="447"/>
    </location>
</feature>
<evidence type="ECO:0000256" key="4">
    <source>
        <dbReference type="ARBA" id="ARBA00022833"/>
    </source>
</evidence>
<dbReference type="Pfam" id="PF00096">
    <property type="entry name" value="zf-C2H2"/>
    <property type="match status" value="1"/>
</dbReference>
<keyword evidence="4" id="KW-0862">Zinc</keyword>
<protein>
    <recommendedName>
        <fullName evidence="5">C2H2-type domain-containing protein</fullName>
    </recommendedName>
</protein>
<dbReference type="InterPro" id="IPR050888">
    <property type="entry name" value="ZnF_C2H2-type_TF"/>
</dbReference>
<dbReference type="Gene3D" id="3.30.160.60">
    <property type="entry name" value="Classic Zinc Finger"/>
    <property type="match status" value="2"/>
</dbReference>
<evidence type="ECO:0000259" key="5">
    <source>
        <dbReference type="PROSITE" id="PS00028"/>
    </source>
</evidence>
<feature type="domain" description="C2H2-type" evidence="5">
    <location>
        <begin position="303"/>
        <end position="324"/>
    </location>
</feature>
<dbReference type="Gene3D" id="2.170.16.10">
    <property type="entry name" value="Hedgehog/Intein (Hint) domain"/>
    <property type="match status" value="1"/>
</dbReference>
<evidence type="ECO:0000256" key="2">
    <source>
        <dbReference type="ARBA" id="ARBA00022737"/>
    </source>
</evidence>
<dbReference type="EMBL" id="LAZR01010063">
    <property type="protein sequence ID" value="KKM69017.1"/>
    <property type="molecule type" value="Genomic_DNA"/>
</dbReference>
<comment type="caution">
    <text evidence="6">The sequence shown here is derived from an EMBL/GenBank/DDBJ whole genome shotgun (WGS) entry which is preliminary data.</text>
</comment>
<organism evidence="6">
    <name type="scientific">marine sediment metagenome</name>
    <dbReference type="NCBI Taxonomy" id="412755"/>
    <lineage>
        <taxon>unclassified sequences</taxon>
        <taxon>metagenomes</taxon>
        <taxon>ecological metagenomes</taxon>
    </lineage>
</organism>
<sequence length="488" mass="56378">MSNKKNCAYQIGGIVGSSKIHLTDSRDLTILEIMEEYNLGKENFCFSLDSISNIVIAKIEKPVQTNVVSKLIKITLDNCEILYCDYNCNFITRGKTIVSVGNLYNNQSLMPLKIDHAKEIPIVKRSYKDKRFKLGDYLVVYNPATDLYDYIHHLADDYNLRNNVYTKERGNIRHHDDLNKFNNNPPNIKRRFFKEHFKIHSKFASERAKKGEIGWGRAHELHPKFYSQMASENMKKLHQDPDFQERHSKRASENINEYLKSEEFYEMTRIAGERGKKYLIEYNKSEKGRKKSSEIGKKGKMKCQECGQEVFGRAEMNHHYKTKHPKVWAQRQNIFQKGSIEYVRSEEGRKVQSEKAKSGKITCHICGEIIYGASKLRKHYAKVHNDPVSCPFCGRSCKGKGGLSTHVRFCPENPDREVREVGSFPCPFCDKVFGSQRGLSGHITRGHRIINHKIIDIEIIECEPIAIYNLCIKNFDNFGLSAGIFVNK</sequence>
<dbReference type="InterPro" id="IPR013087">
    <property type="entry name" value="Znf_C2H2_type"/>
</dbReference>
<keyword evidence="2" id="KW-0677">Repeat</keyword>
<dbReference type="GO" id="GO:0008270">
    <property type="term" value="F:zinc ion binding"/>
    <property type="evidence" value="ECO:0007669"/>
    <property type="project" value="UniProtKB-KW"/>
</dbReference>
<evidence type="ECO:0000256" key="1">
    <source>
        <dbReference type="ARBA" id="ARBA00022723"/>
    </source>
</evidence>
<feature type="domain" description="C2H2-type" evidence="5">
    <location>
        <begin position="363"/>
        <end position="384"/>
    </location>
</feature>
<reference evidence="6" key="1">
    <citation type="journal article" date="2015" name="Nature">
        <title>Complex archaea that bridge the gap between prokaryotes and eukaryotes.</title>
        <authorList>
            <person name="Spang A."/>
            <person name="Saw J.H."/>
            <person name="Jorgensen S.L."/>
            <person name="Zaremba-Niedzwiedzka K."/>
            <person name="Martijn J."/>
            <person name="Lind A.E."/>
            <person name="van Eijk R."/>
            <person name="Schleper C."/>
            <person name="Guy L."/>
            <person name="Ettema T.J."/>
        </authorList>
    </citation>
    <scope>NUCLEOTIDE SEQUENCE</scope>
</reference>
<evidence type="ECO:0000256" key="3">
    <source>
        <dbReference type="ARBA" id="ARBA00022771"/>
    </source>
</evidence>
<keyword evidence="1" id="KW-0479">Metal-binding</keyword>
<dbReference type="PROSITE" id="PS00028">
    <property type="entry name" value="ZINC_FINGER_C2H2_1"/>
    <property type="match status" value="3"/>
</dbReference>